<protein>
    <submittedName>
        <fullName evidence="2">DUF4091 domain-containing protein</fullName>
    </submittedName>
</protein>
<dbReference type="Pfam" id="PF13320">
    <property type="entry name" value="GH123_cat"/>
    <property type="match status" value="1"/>
</dbReference>
<organism evidence="2 3">
    <name type="scientific">Victivallis vadensis</name>
    <dbReference type="NCBI Taxonomy" id="172901"/>
    <lineage>
        <taxon>Bacteria</taxon>
        <taxon>Pseudomonadati</taxon>
        <taxon>Lentisphaerota</taxon>
        <taxon>Lentisphaeria</taxon>
        <taxon>Victivallales</taxon>
        <taxon>Victivallaceae</taxon>
        <taxon>Victivallis</taxon>
    </lineage>
</organism>
<evidence type="ECO:0000313" key="2">
    <source>
        <dbReference type="EMBL" id="NMD89080.1"/>
    </source>
</evidence>
<comment type="caution">
    <text evidence="2">The sequence shown here is derived from an EMBL/GenBank/DDBJ whole genome shotgun (WGS) entry which is preliminary data.</text>
</comment>
<dbReference type="EMBL" id="JABAEW010000076">
    <property type="protein sequence ID" value="NMD89080.1"/>
    <property type="molecule type" value="Genomic_DNA"/>
</dbReference>
<dbReference type="InterPro" id="IPR025150">
    <property type="entry name" value="GH123_cat"/>
</dbReference>
<proteinExistence type="predicted"/>
<gene>
    <name evidence="2" type="ORF">HF882_21070</name>
</gene>
<evidence type="ECO:0000313" key="3">
    <source>
        <dbReference type="Proteomes" id="UP000576225"/>
    </source>
</evidence>
<dbReference type="AlphaFoldDB" id="A0A848B609"/>
<feature type="domain" description="Glycoside hydrolase 123 catalytic" evidence="1">
    <location>
        <begin position="488"/>
        <end position="769"/>
    </location>
</feature>
<evidence type="ECO:0000259" key="1">
    <source>
        <dbReference type="Pfam" id="PF13320"/>
    </source>
</evidence>
<name>A0A848B609_9BACT</name>
<dbReference type="Proteomes" id="UP000576225">
    <property type="component" value="Unassembled WGS sequence"/>
</dbReference>
<accession>A0A848B609</accession>
<sequence length="848" mass="96837">MVDAPNASGPKVARVGRDWSIEWSMEPQKPHTLDYIRLYDVYVRCLGDFTLGMYGVNRSGFVMESRPISLSKWKNIRIVREKLHPRDYLTTNGVGKAGYVGAVSFVPHPESEEEAAVRTRKLPGFHLDAEEEASISLKGICRQPVTILTGMAKDSFCPNPVLRLEARLKSGRVKVYPVRTGIAELTVAPEAPDDPVVELKFSTPGKGNRTIAEVAFATPESPDFRIVDWQISCRELNSFDIIKANRELGAFRELSNYNIKREKLFAARPQAPFLLFRESTMRKVFEYGIPAAWRTAAPGKSIDVSIAGREAEHLQLVLIPRNNDRQSLRISWKPQFEMPLSVTFETVEYIQSARRAYPQLNEETASYPDPLLPVSGDRVLLNGRNLPLWVSIEAPAGIKAGLYPGILEISSEDGSYSQSIALNIKVRNFSLPQRSRFRTCFFLNRPFVLDYFGIKNWQEEKAMYRKLIELSAGNRLTLMPMNEHRPTSVRPLWTARQDETGKYRFDFTKENEITRMILDEFHGNGYNVSPSPTWDRYFGYMWLTDPATGGDKRLPYSMQAPEFEKIYRDFLEAAWKNAKENGWENYAYHYIWDESSGEEWNRLHLMSKKFAPELKNLAVGYNLAKMPEEVRDAVDIWCPLSASLDQKFAAERVAKGGESWAYVCVIPKNRYNLFVDHEAFTHRALLWWCQTRQVTGLLYWGVCFWDRAVTTMKKTGKTWPEIEWHANQFPDGNGDGYLIYPDAATGGLYRSLRLAVLRDGLEDMEYFMILSRLKEEAAKSGSASMRRWLAEANKAEAGIRQVIAGENRDSGKGVAGDYNGEMLENVRKRIGDLIEEYIRKVPGTDVEK</sequence>
<reference evidence="2 3" key="1">
    <citation type="submission" date="2020-04" db="EMBL/GenBank/DDBJ databases">
        <authorList>
            <person name="Hitch T.C.A."/>
            <person name="Wylensek D."/>
            <person name="Clavel T."/>
        </authorList>
    </citation>
    <scope>NUCLEOTIDE SEQUENCE [LARGE SCALE GENOMIC DNA]</scope>
    <source>
        <strain evidence="2 3">COR2-253-APC-1A</strain>
    </source>
</reference>
<dbReference type="RefSeq" id="WP_168964028.1">
    <property type="nucleotide sequence ID" value="NZ_JABAEW010000076.1"/>
</dbReference>